<dbReference type="SUPFAM" id="SSF51735">
    <property type="entry name" value="NAD(P)-binding Rossmann-fold domains"/>
    <property type="match status" value="1"/>
</dbReference>
<keyword evidence="1" id="KW-0560">Oxidoreductase</keyword>
<dbReference type="PANTHER" id="PTHR43157:SF31">
    <property type="entry name" value="PHOSPHATIDYLINOSITOL-GLYCAN BIOSYNTHESIS CLASS F PROTEIN"/>
    <property type="match status" value="1"/>
</dbReference>
<organism evidence="2 3">
    <name type="scientific">Saccoglossus kowalevskii</name>
    <name type="common">Acorn worm</name>
    <dbReference type="NCBI Taxonomy" id="10224"/>
    <lineage>
        <taxon>Eukaryota</taxon>
        <taxon>Metazoa</taxon>
        <taxon>Hemichordata</taxon>
        <taxon>Enteropneusta</taxon>
        <taxon>Harrimaniidae</taxon>
        <taxon>Saccoglossus</taxon>
    </lineage>
</organism>
<dbReference type="PANTHER" id="PTHR43157">
    <property type="entry name" value="PHOSPHATIDYLINOSITOL-GLYCAN BIOSYNTHESIS CLASS F PROTEIN-RELATED"/>
    <property type="match status" value="1"/>
</dbReference>
<name>A0ABM0MUM2_SACKO</name>
<dbReference type="InterPro" id="IPR002347">
    <property type="entry name" value="SDR_fam"/>
</dbReference>
<evidence type="ECO:0000313" key="2">
    <source>
        <dbReference type="Proteomes" id="UP000694865"/>
    </source>
</evidence>
<protein>
    <submittedName>
        <fullName evidence="3">Retinol dehydrogenase 12-like</fullName>
    </submittedName>
</protein>
<keyword evidence="2" id="KW-1185">Reference proteome</keyword>
<reference evidence="3" key="1">
    <citation type="submission" date="2025-08" db="UniProtKB">
        <authorList>
            <consortium name="RefSeq"/>
        </authorList>
    </citation>
    <scope>IDENTIFICATION</scope>
    <source>
        <tissue evidence="3">Testes</tissue>
    </source>
</reference>
<gene>
    <name evidence="3" type="primary">LOC102802726</name>
</gene>
<accession>A0ABM0MUM2</accession>
<dbReference type="Proteomes" id="UP000694865">
    <property type="component" value="Unplaced"/>
</dbReference>
<dbReference type="GeneID" id="102802726"/>
<dbReference type="Pfam" id="PF00106">
    <property type="entry name" value="adh_short"/>
    <property type="match status" value="1"/>
</dbReference>
<dbReference type="InterPro" id="IPR036291">
    <property type="entry name" value="NAD(P)-bd_dom_sf"/>
</dbReference>
<evidence type="ECO:0000256" key="1">
    <source>
        <dbReference type="ARBA" id="ARBA00023002"/>
    </source>
</evidence>
<sequence>MSAKTVIVTGANTEMTDDGFEKQFQVNYLSHLLLTLQLLPLLKSSGPGSRIINVSSVAHSSGALQMENIQAQLSYDRIKFYGNSKLYQIMSMVCLQRRLEGSGVTVTSLNPGGVNTTVNDSFGDHWLRHVWSILKRFGMLIDVEKGAATSIDLAVNPEYNDVTGVYFSECKKKTPTSLSRNAEKQEILWKYSLECIGDYLDDDILQSAA</sequence>
<dbReference type="Gene3D" id="3.40.50.720">
    <property type="entry name" value="NAD(P)-binding Rossmann-like Domain"/>
    <property type="match status" value="1"/>
</dbReference>
<proteinExistence type="predicted"/>
<dbReference type="RefSeq" id="XP_006823713.1">
    <property type="nucleotide sequence ID" value="XM_006823650.1"/>
</dbReference>
<evidence type="ECO:0000313" key="3">
    <source>
        <dbReference type="RefSeq" id="XP_006823713.1"/>
    </source>
</evidence>